<organism evidence="2 3">
    <name type="scientific">Amphibalanus amphitrite</name>
    <name type="common">Striped barnacle</name>
    <name type="synonym">Balanus amphitrite</name>
    <dbReference type="NCBI Taxonomy" id="1232801"/>
    <lineage>
        <taxon>Eukaryota</taxon>
        <taxon>Metazoa</taxon>
        <taxon>Ecdysozoa</taxon>
        <taxon>Arthropoda</taxon>
        <taxon>Crustacea</taxon>
        <taxon>Multicrustacea</taxon>
        <taxon>Cirripedia</taxon>
        <taxon>Thoracica</taxon>
        <taxon>Thoracicalcarea</taxon>
        <taxon>Balanomorpha</taxon>
        <taxon>Balanoidea</taxon>
        <taxon>Balanidae</taxon>
        <taxon>Amphibalaninae</taxon>
        <taxon>Amphibalanus</taxon>
    </lineage>
</organism>
<dbReference type="OrthoDB" id="6159439at2759"/>
<evidence type="ECO:0000313" key="3">
    <source>
        <dbReference type="Proteomes" id="UP000440578"/>
    </source>
</evidence>
<protein>
    <submittedName>
        <fullName evidence="2">Uncharacterized protein</fullName>
    </submittedName>
</protein>
<comment type="caution">
    <text evidence="2">The sequence shown here is derived from an EMBL/GenBank/DDBJ whole genome shotgun (WGS) entry which is preliminary data.</text>
</comment>
<reference evidence="2 3" key="1">
    <citation type="submission" date="2019-07" db="EMBL/GenBank/DDBJ databases">
        <title>Draft genome assembly of a fouling barnacle, Amphibalanus amphitrite (Darwin, 1854): The first reference genome for Thecostraca.</title>
        <authorList>
            <person name="Kim W."/>
        </authorList>
    </citation>
    <scope>NUCLEOTIDE SEQUENCE [LARGE SCALE GENOMIC DNA]</scope>
    <source>
        <strain evidence="2">SNU_AA5</strain>
        <tissue evidence="2">Soma without cirri and trophi</tissue>
    </source>
</reference>
<gene>
    <name evidence="2" type="ORF">FJT64_005072</name>
</gene>
<dbReference type="AlphaFoldDB" id="A0A6A4W382"/>
<feature type="compositionally biased region" description="Basic and acidic residues" evidence="1">
    <location>
        <begin position="25"/>
        <end position="36"/>
    </location>
</feature>
<dbReference type="Proteomes" id="UP000440578">
    <property type="component" value="Unassembled WGS sequence"/>
</dbReference>
<sequence>MAEKRSFCIESLLGGDSPRLASPAGERRGSPEEPLRPRPAAPPGLPLLGPPFYPYPLAPSLPGLLPPAFQHAADGKGGPQVPLDWLAARASMFYPRYADLAAYQYQAAAVDAKHK</sequence>
<evidence type="ECO:0000313" key="2">
    <source>
        <dbReference type="EMBL" id="KAF0297472.1"/>
    </source>
</evidence>
<proteinExistence type="predicted"/>
<evidence type="ECO:0000256" key="1">
    <source>
        <dbReference type="SAM" id="MobiDB-lite"/>
    </source>
</evidence>
<feature type="region of interest" description="Disordered" evidence="1">
    <location>
        <begin position="13"/>
        <end position="43"/>
    </location>
</feature>
<name>A0A6A4W382_AMPAM</name>
<keyword evidence="3" id="KW-1185">Reference proteome</keyword>
<accession>A0A6A4W382</accession>
<dbReference type="EMBL" id="VIIS01001486">
    <property type="protein sequence ID" value="KAF0297472.1"/>
    <property type="molecule type" value="Genomic_DNA"/>
</dbReference>